<protein>
    <submittedName>
        <fullName evidence="1">Uncharacterized protein</fullName>
    </submittedName>
</protein>
<dbReference type="STRING" id="4540.A0A3L6TKF2"/>
<dbReference type="EMBL" id="PQIB02000001">
    <property type="protein sequence ID" value="RLN40011.1"/>
    <property type="molecule type" value="Genomic_DNA"/>
</dbReference>
<reference evidence="2" key="1">
    <citation type="journal article" date="2019" name="Nat. Commun.">
        <title>The genome of broomcorn millet.</title>
        <authorList>
            <person name="Zou C."/>
            <person name="Miki D."/>
            <person name="Li D."/>
            <person name="Tang Q."/>
            <person name="Xiao L."/>
            <person name="Rajput S."/>
            <person name="Deng P."/>
            <person name="Jia W."/>
            <person name="Huang R."/>
            <person name="Zhang M."/>
            <person name="Sun Y."/>
            <person name="Hu J."/>
            <person name="Fu X."/>
            <person name="Schnable P.S."/>
            <person name="Li F."/>
            <person name="Zhang H."/>
            <person name="Feng B."/>
            <person name="Zhu X."/>
            <person name="Liu R."/>
            <person name="Schnable J.C."/>
            <person name="Zhu J.-K."/>
            <person name="Zhang H."/>
        </authorList>
    </citation>
    <scope>NUCLEOTIDE SEQUENCE [LARGE SCALE GENOMIC DNA]</scope>
</reference>
<evidence type="ECO:0000313" key="2">
    <source>
        <dbReference type="Proteomes" id="UP000275267"/>
    </source>
</evidence>
<keyword evidence="2" id="KW-1185">Reference proteome</keyword>
<sequence length="144" mass="15094">MAAACIIGVLISTVPRACSEKRGFNYAPLRASFAGQCGGAQSSLALGGKGGFHPHLTLSASSKVKRSILWREQIQLSWLSSVPASLGVATGPAVLEKVQEFWLSGMNGSSAAEGTDCGNLPDLDPLNKRLEQLGNSHPVLNFCL</sequence>
<gene>
    <name evidence="1" type="ORF">C2845_PM01G38300</name>
</gene>
<proteinExistence type="predicted"/>
<dbReference type="Proteomes" id="UP000275267">
    <property type="component" value="Unassembled WGS sequence"/>
</dbReference>
<evidence type="ECO:0000313" key="1">
    <source>
        <dbReference type="EMBL" id="RLN40011.1"/>
    </source>
</evidence>
<name>A0A3L6TKF2_PANMI</name>
<dbReference type="AlphaFoldDB" id="A0A3L6TKF2"/>
<comment type="caution">
    <text evidence="1">The sequence shown here is derived from an EMBL/GenBank/DDBJ whole genome shotgun (WGS) entry which is preliminary data.</text>
</comment>
<organism evidence="1 2">
    <name type="scientific">Panicum miliaceum</name>
    <name type="common">Proso millet</name>
    <name type="synonym">Broomcorn millet</name>
    <dbReference type="NCBI Taxonomy" id="4540"/>
    <lineage>
        <taxon>Eukaryota</taxon>
        <taxon>Viridiplantae</taxon>
        <taxon>Streptophyta</taxon>
        <taxon>Embryophyta</taxon>
        <taxon>Tracheophyta</taxon>
        <taxon>Spermatophyta</taxon>
        <taxon>Magnoliopsida</taxon>
        <taxon>Liliopsida</taxon>
        <taxon>Poales</taxon>
        <taxon>Poaceae</taxon>
        <taxon>PACMAD clade</taxon>
        <taxon>Panicoideae</taxon>
        <taxon>Panicodae</taxon>
        <taxon>Paniceae</taxon>
        <taxon>Panicinae</taxon>
        <taxon>Panicum</taxon>
        <taxon>Panicum sect. Panicum</taxon>
    </lineage>
</organism>
<accession>A0A3L6TKF2</accession>